<evidence type="ECO:0000256" key="19">
    <source>
        <dbReference type="ARBA" id="ARBA00032409"/>
    </source>
</evidence>
<comment type="similarity">
    <text evidence="3">Belongs to the Rieske iron-sulfur protein family.</text>
</comment>
<dbReference type="GO" id="GO:0016705">
    <property type="term" value="F:oxidoreductase activity, acting on paired donors, with incorporation or reduction of molecular oxygen"/>
    <property type="evidence" value="ECO:0007669"/>
    <property type="project" value="UniProtKB-ARBA"/>
</dbReference>
<evidence type="ECO:0000256" key="1">
    <source>
        <dbReference type="ARBA" id="ARBA00002494"/>
    </source>
</evidence>
<dbReference type="InterPro" id="IPR014349">
    <property type="entry name" value="Rieske_Fe-S_prot"/>
</dbReference>
<keyword evidence="13" id="KW-0560">Oxidoreductase</keyword>
<feature type="transmembrane region" description="Helical" evidence="21">
    <location>
        <begin position="129"/>
        <end position="149"/>
    </location>
</feature>
<evidence type="ECO:0000256" key="9">
    <source>
        <dbReference type="ARBA" id="ARBA00022714"/>
    </source>
</evidence>
<protein>
    <recommendedName>
        <fullName evidence="4">Cytochrome bc1 complex Rieske iron-sulfur subunit</fullName>
    </recommendedName>
    <alternativeName>
        <fullName evidence="18">Cytochrome bc1 reductase complex subunit QcrA</fullName>
    </alternativeName>
    <alternativeName>
        <fullName evidence="19">Rieske iron-sulfur protein</fullName>
    </alternativeName>
</protein>
<dbReference type="PROSITE" id="PS51296">
    <property type="entry name" value="RIESKE"/>
    <property type="match status" value="1"/>
</dbReference>
<evidence type="ECO:0000256" key="13">
    <source>
        <dbReference type="ARBA" id="ARBA00023002"/>
    </source>
</evidence>
<gene>
    <name evidence="23" type="ORF">MLIT_09700</name>
</gene>
<feature type="transmembrane region" description="Helical" evidence="21">
    <location>
        <begin position="197"/>
        <end position="219"/>
    </location>
</feature>
<evidence type="ECO:0000259" key="22">
    <source>
        <dbReference type="PROSITE" id="PS51296"/>
    </source>
</evidence>
<evidence type="ECO:0000256" key="5">
    <source>
        <dbReference type="ARBA" id="ARBA00022448"/>
    </source>
</evidence>
<dbReference type="EMBL" id="AP022586">
    <property type="protein sequence ID" value="BBY15378.1"/>
    <property type="molecule type" value="Genomic_DNA"/>
</dbReference>
<evidence type="ECO:0000256" key="8">
    <source>
        <dbReference type="ARBA" id="ARBA00022692"/>
    </source>
</evidence>
<dbReference type="Proteomes" id="UP000466607">
    <property type="component" value="Chromosome"/>
</dbReference>
<keyword evidence="7" id="KW-0679">Respiratory chain</keyword>
<accession>A0AAD1IPI0</accession>
<dbReference type="GO" id="GO:0051537">
    <property type="term" value="F:2 iron, 2 sulfur cluster binding"/>
    <property type="evidence" value="ECO:0007669"/>
    <property type="project" value="UniProtKB-KW"/>
</dbReference>
<keyword evidence="9" id="KW-0001">2Fe-2S</keyword>
<dbReference type="InterPro" id="IPR017941">
    <property type="entry name" value="Rieske_2Fe-2S"/>
</dbReference>
<dbReference type="GO" id="GO:0004497">
    <property type="term" value="F:monooxygenase activity"/>
    <property type="evidence" value="ECO:0007669"/>
    <property type="project" value="UniProtKB-ARBA"/>
</dbReference>
<keyword evidence="12 21" id="KW-1133">Transmembrane helix</keyword>
<evidence type="ECO:0000256" key="14">
    <source>
        <dbReference type="ARBA" id="ARBA00023004"/>
    </source>
</evidence>
<name>A0AAD1IPI0_9MYCO</name>
<evidence type="ECO:0000256" key="10">
    <source>
        <dbReference type="ARBA" id="ARBA00022723"/>
    </source>
</evidence>
<evidence type="ECO:0000256" key="16">
    <source>
        <dbReference type="ARBA" id="ARBA00023136"/>
    </source>
</evidence>
<dbReference type="CDD" id="cd03467">
    <property type="entry name" value="Rieske"/>
    <property type="match status" value="1"/>
</dbReference>
<evidence type="ECO:0000256" key="20">
    <source>
        <dbReference type="SAM" id="MobiDB-lite"/>
    </source>
</evidence>
<dbReference type="InterPro" id="IPR045603">
    <property type="entry name" value="QcrA_N"/>
</dbReference>
<keyword evidence="14" id="KW-0408">Iron</keyword>
<evidence type="ECO:0000313" key="24">
    <source>
        <dbReference type="Proteomes" id="UP000466607"/>
    </source>
</evidence>
<dbReference type="GO" id="GO:0005886">
    <property type="term" value="C:plasma membrane"/>
    <property type="evidence" value="ECO:0007669"/>
    <property type="project" value="UniProtKB-SubCell"/>
</dbReference>
<evidence type="ECO:0000256" key="3">
    <source>
        <dbReference type="ARBA" id="ARBA00010651"/>
    </source>
</evidence>
<evidence type="ECO:0000256" key="12">
    <source>
        <dbReference type="ARBA" id="ARBA00022989"/>
    </source>
</evidence>
<dbReference type="Pfam" id="PF19297">
    <property type="entry name" value="QcrA_N"/>
    <property type="match status" value="1"/>
</dbReference>
<evidence type="ECO:0000256" key="4">
    <source>
        <dbReference type="ARBA" id="ARBA00015816"/>
    </source>
</evidence>
<evidence type="ECO:0000313" key="23">
    <source>
        <dbReference type="EMBL" id="BBY15378.1"/>
    </source>
</evidence>
<keyword evidence="17" id="KW-1015">Disulfide bond</keyword>
<evidence type="ECO:0000256" key="18">
    <source>
        <dbReference type="ARBA" id="ARBA00029586"/>
    </source>
</evidence>
<dbReference type="AlphaFoldDB" id="A0AAD1IPI0"/>
<feature type="domain" description="Rieske" evidence="22">
    <location>
        <begin position="337"/>
        <end position="403"/>
    </location>
</feature>
<keyword evidence="11" id="KW-0249">Electron transport</keyword>
<keyword evidence="6" id="KW-1003">Cell membrane</keyword>
<keyword evidence="24" id="KW-1185">Reference proteome</keyword>
<evidence type="ECO:0000256" key="21">
    <source>
        <dbReference type="SAM" id="Phobius"/>
    </source>
</evidence>
<dbReference type="InterPro" id="IPR036922">
    <property type="entry name" value="Rieske_2Fe-2S_sf"/>
</dbReference>
<dbReference type="Gene3D" id="2.102.10.10">
    <property type="entry name" value="Rieske [2Fe-2S] iron-sulphur domain"/>
    <property type="match status" value="1"/>
</dbReference>
<comment type="function">
    <text evidence="1">Iron-sulfur subunit of the cytochrome bc1 complex, an essential component of the respiratory electron transport chain required for ATP synthesis. The bc1 complex catalyzes the oxidation of menaquinol and the reduction of cytochrome c in the respiratory chain. The bc1 complex operates through a Q-cycle mechanism that couples electron transfer to generation of the proton gradient that drives ATP synthesis.</text>
</comment>
<feature type="compositionally biased region" description="Basic and acidic residues" evidence="20">
    <location>
        <begin position="1"/>
        <end position="17"/>
    </location>
</feature>
<keyword evidence="10" id="KW-0479">Metal-binding</keyword>
<evidence type="ECO:0000256" key="11">
    <source>
        <dbReference type="ARBA" id="ARBA00022982"/>
    </source>
</evidence>
<feature type="region of interest" description="Disordered" evidence="20">
    <location>
        <begin position="1"/>
        <end position="42"/>
    </location>
</feature>
<feature type="transmembrane region" description="Helical" evidence="21">
    <location>
        <begin position="88"/>
        <end position="109"/>
    </location>
</feature>
<sequence>MSDERMNDELSDDERRAAANTPGDAPKGTDAPGHAGVPGQPTDAELATMSREELVELGGKLDGVETVFKEPRWPVPGTRAEKRAERSVAAWLLIGGVAGLALLVVFLFWPWEYQPYGSEGEFLYSLATPLYGLLFGLSILAIGIGAVLYQKRFIPEEISIQDRHDGRSPEIQRKTVTALLGDSLEGSTIRRRKMIGLSLGVGLGAFGLGTAVAFIGGLIKNPWKPVVPTAEGPKAVLWTSGWTPRFQGETIYLARATGNTGHGSTFAKMRPEDLDAGGMETVYPWRESDGDGTTVESSHKNTEILMGVRNPVMLIRFRAEDMAKVVKRKGQESFNFGEFFAYTKICSHLGCPSSLYEQQTHRILCPCHQSQFDALHFAKPIFGPAARALAQLPITIDQDGYLVANGDFIEPVGPAFWERKTS</sequence>
<keyword evidence="8 21" id="KW-0812">Transmembrane</keyword>
<comment type="subcellular location">
    <subcellularLocation>
        <location evidence="2">Cell membrane</location>
        <topology evidence="2">Multi-pass membrane protein</topology>
    </subcellularLocation>
</comment>
<keyword evidence="15" id="KW-0411">Iron-sulfur</keyword>
<dbReference type="PANTHER" id="PTHR10134">
    <property type="entry name" value="CYTOCHROME B-C1 COMPLEX SUBUNIT RIESKE, MITOCHONDRIAL"/>
    <property type="match status" value="1"/>
</dbReference>
<evidence type="ECO:0000256" key="7">
    <source>
        <dbReference type="ARBA" id="ARBA00022660"/>
    </source>
</evidence>
<keyword evidence="5" id="KW-0813">Transport</keyword>
<evidence type="ECO:0000256" key="6">
    <source>
        <dbReference type="ARBA" id="ARBA00022475"/>
    </source>
</evidence>
<dbReference type="GO" id="GO:0046872">
    <property type="term" value="F:metal ion binding"/>
    <property type="evidence" value="ECO:0007669"/>
    <property type="project" value="UniProtKB-KW"/>
</dbReference>
<evidence type="ECO:0000256" key="15">
    <source>
        <dbReference type="ARBA" id="ARBA00023014"/>
    </source>
</evidence>
<proteinExistence type="inferred from homology"/>
<organism evidence="23 24">
    <name type="scientific">Mycolicibacterium litorale</name>
    <dbReference type="NCBI Taxonomy" id="758802"/>
    <lineage>
        <taxon>Bacteria</taxon>
        <taxon>Bacillati</taxon>
        <taxon>Actinomycetota</taxon>
        <taxon>Actinomycetes</taxon>
        <taxon>Mycobacteriales</taxon>
        <taxon>Mycobacteriaceae</taxon>
        <taxon>Mycolicibacterium</taxon>
    </lineage>
</organism>
<keyword evidence="16 21" id="KW-0472">Membrane</keyword>
<evidence type="ECO:0000256" key="17">
    <source>
        <dbReference type="ARBA" id="ARBA00023157"/>
    </source>
</evidence>
<dbReference type="Pfam" id="PF00355">
    <property type="entry name" value="Rieske"/>
    <property type="match status" value="1"/>
</dbReference>
<evidence type="ECO:0000256" key="2">
    <source>
        <dbReference type="ARBA" id="ARBA00004651"/>
    </source>
</evidence>
<reference evidence="23 24" key="1">
    <citation type="journal article" date="2019" name="Emerg. Microbes Infect.">
        <title>Comprehensive subspecies identification of 175 nontuberculous mycobacteria species based on 7547 genomic profiles.</title>
        <authorList>
            <person name="Matsumoto Y."/>
            <person name="Kinjo T."/>
            <person name="Motooka D."/>
            <person name="Nabeya D."/>
            <person name="Jung N."/>
            <person name="Uechi K."/>
            <person name="Horii T."/>
            <person name="Iida T."/>
            <person name="Fujita J."/>
            <person name="Nakamura S."/>
        </authorList>
    </citation>
    <scope>NUCLEOTIDE SEQUENCE [LARGE SCALE GENOMIC DNA]</scope>
    <source>
        <strain evidence="23 24">JCM 17423</strain>
    </source>
</reference>
<dbReference type="SUPFAM" id="SSF50022">
    <property type="entry name" value="ISP domain"/>
    <property type="match status" value="1"/>
</dbReference>